<reference evidence="9" key="1">
    <citation type="submission" date="2016-10" db="EMBL/GenBank/DDBJ databases">
        <authorList>
            <person name="Varghese N."/>
            <person name="Submissions S."/>
        </authorList>
    </citation>
    <scope>NUCLEOTIDE SEQUENCE [LARGE SCALE GENOMIC DNA]</scope>
    <source>
        <strain evidence="9">N6PO6</strain>
    </source>
</reference>
<keyword evidence="2" id="KW-1003">Cell membrane</keyword>
<evidence type="ECO:0000313" key="9">
    <source>
        <dbReference type="Proteomes" id="UP000242222"/>
    </source>
</evidence>
<keyword evidence="9" id="KW-1185">Reference proteome</keyword>
<evidence type="ECO:0000256" key="6">
    <source>
        <dbReference type="SAM" id="Phobius"/>
    </source>
</evidence>
<feature type="transmembrane region" description="Helical" evidence="6">
    <location>
        <begin position="59"/>
        <end position="75"/>
    </location>
</feature>
<dbReference type="Gene3D" id="3.30.450.20">
    <property type="entry name" value="PAS domain"/>
    <property type="match status" value="1"/>
</dbReference>
<dbReference type="STRING" id="1367852.SAMN05216516_10289"/>
<feature type="transmembrane region" description="Helical" evidence="6">
    <location>
        <begin position="12"/>
        <end position="30"/>
    </location>
</feature>
<keyword evidence="5 6" id="KW-0472">Membrane</keyword>
<dbReference type="GO" id="GO:0005886">
    <property type="term" value="C:plasma membrane"/>
    <property type="evidence" value="ECO:0007669"/>
    <property type="project" value="UniProtKB-SubCell"/>
</dbReference>
<proteinExistence type="predicted"/>
<feature type="transmembrane region" description="Helical" evidence="6">
    <location>
        <begin position="284"/>
        <end position="302"/>
    </location>
</feature>
<feature type="transmembrane region" description="Helical" evidence="6">
    <location>
        <begin position="116"/>
        <end position="139"/>
    </location>
</feature>
<keyword evidence="3 6" id="KW-0812">Transmembrane</keyword>
<dbReference type="RefSeq" id="WP_092875356.1">
    <property type="nucleotide sequence ID" value="NZ_FOVC01000002.1"/>
</dbReference>
<gene>
    <name evidence="8" type="ORF">SAMN05216516_10289</name>
</gene>
<evidence type="ECO:0000313" key="8">
    <source>
        <dbReference type="EMBL" id="SFN04880.1"/>
    </source>
</evidence>
<dbReference type="OrthoDB" id="6904622at2"/>
<organism evidence="8 9">
    <name type="scientific">Izhakiella capsodis</name>
    <dbReference type="NCBI Taxonomy" id="1367852"/>
    <lineage>
        <taxon>Bacteria</taxon>
        <taxon>Pseudomonadati</taxon>
        <taxon>Pseudomonadota</taxon>
        <taxon>Gammaproteobacteria</taxon>
        <taxon>Enterobacterales</taxon>
        <taxon>Erwiniaceae</taxon>
        <taxon>Izhakiella</taxon>
    </lineage>
</organism>
<dbReference type="EMBL" id="FOVC01000002">
    <property type="protein sequence ID" value="SFN04880.1"/>
    <property type="molecule type" value="Genomic_DNA"/>
</dbReference>
<protein>
    <submittedName>
        <fullName evidence="8">Integral membrane sensor domain MASE1</fullName>
    </submittedName>
</protein>
<evidence type="ECO:0000256" key="2">
    <source>
        <dbReference type="ARBA" id="ARBA00022475"/>
    </source>
</evidence>
<evidence type="ECO:0000259" key="7">
    <source>
        <dbReference type="Pfam" id="PF05231"/>
    </source>
</evidence>
<feature type="transmembrane region" description="Helical" evidence="6">
    <location>
        <begin position="248"/>
        <end position="264"/>
    </location>
</feature>
<feature type="transmembrane region" description="Helical" evidence="6">
    <location>
        <begin position="185"/>
        <end position="205"/>
    </location>
</feature>
<dbReference type="Proteomes" id="UP000242222">
    <property type="component" value="Unassembled WGS sequence"/>
</dbReference>
<evidence type="ECO:0000256" key="3">
    <source>
        <dbReference type="ARBA" id="ARBA00022692"/>
    </source>
</evidence>
<feature type="transmembrane region" description="Helical" evidence="6">
    <location>
        <begin position="87"/>
        <end position="104"/>
    </location>
</feature>
<dbReference type="Pfam" id="PF05231">
    <property type="entry name" value="MASE1"/>
    <property type="match status" value="1"/>
</dbReference>
<comment type="subcellular location">
    <subcellularLocation>
        <location evidence="1">Cell membrane</location>
        <topology evidence="1">Multi-pass membrane protein</topology>
    </subcellularLocation>
</comment>
<name>A0A1I4VUN5_9GAMM</name>
<feature type="domain" description="MASE1" evidence="7">
    <location>
        <begin position="15"/>
        <end position="302"/>
    </location>
</feature>
<dbReference type="AlphaFoldDB" id="A0A1I4VUN5"/>
<evidence type="ECO:0000256" key="5">
    <source>
        <dbReference type="ARBA" id="ARBA00023136"/>
    </source>
</evidence>
<feature type="transmembrane region" description="Helical" evidence="6">
    <location>
        <begin position="225"/>
        <end position="243"/>
    </location>
</feature>
<feature type="transmembrane region" description="Helical" evidence="6">
    <location>
        <begin position="151"/>
        <end position="173"/>
    </location>
</feature>
<keyword evidence="4 6" id="KW-1133">Transmembrane helix</keyword>
<dbReference type="InterPro" id="IPR007895">
    <property type="entry name" value="MASE1"/>
</dbReference>
<sequence>MRPPATTFIPNLLMILVWMLIYYLSGVVSLRFDDPQMHIAIVWFPAGVATAAFLRARWSLWPVLTVVFVLLNLLLDKPTLHNLPVKMFYAIIALPSSMAIAWIVRRFSRPDDDLNIITLWFIATLIISFLDALLFGIGFSLAGNISFSDVFWTGFVADITGIILATTVIMGFLNGRLRTTMQISWKNLLMGAAVWLVLVALTLWVFNGGARAFSVSHMITHNDSLIFAFTGIPIILAAFLTLFWGNRGGSIAMLTMSAIVIYYTDQGKGPFLFHGLRSGEPLLLVQSYLTASALLLVFLRVVTRNIGHYNTENGLQLRQQAIYQLNLNNGKLRWDNLPANLAAIHPQILNDKRKLLLQLHPEDQHKLAEHWQNTPLQQKLETISFRLQDTQGHWLRITDSGAVILEHQGALIILGNWSVSA</sequence>
<evidence type="ECO:0000256" key="1">
    <source>
        <dbReference type="ARBA" id="ARBA00004651"/>
    </source>
</evidence>
<evidence type="ECO:0000256" key="4">
    <source>
        <dbReference type="ARBA" id="ARBA00022989"/>
    </source>
</evidence>
<feature type="transmembrane region" description="Helical" evidence="6">
    <location>
        <begin position="36"/>
        <end position="54"/>
    </location>
</feature>
<accession>A0A1I4VUN5</accession>